<dbReference type="EMBL" id="BAABHS010000047">
    <property type="protein sequence ID" value="GAA4992415.1"/>
    <property type="molecule type" value="Genomic_DNA"/>
</dbReference>
<protein>
    <recommendedName>
        <fullName evidence="4">Beta/Gamma crystallin</fullName>
    </recommendedName>
</protein>
<evidence type="ECO:0000313" key="2">
    <source>
        <dbReference type="EMBL" id="GAA4992415.1"/>
    </source>
</evidence>
<feature type="signal peptide" evidence="1">
    <location>
        <begin position="1"/>
        <end position="29"/>
    </location>
</feature>
<evidence type="ECO:0000256" key="1">
    <source>
        <dbReference type="SAM" id="SignalP"/>
    </source>
</evidence>
<reference evidence="3" key="1">
    <citation type="journal article" date="2019" name="Int. J. Syst. Evol. Microbiol.">
        <title>The Global Catalogue of Microorganisms (GCM) 10K type strain sequencing project: providing services to taxonomists for standard genome sequencing and annotation.</title>
        <authorList>
            <consortium name="The Broad Institute Genomics Platform"/>
            <consortium name="The Broad Institute Genome Sequencing Center for Infectious Disease"/>
            <person name="Wu L."/>
            <person name="Ma J."/>
        </authorList>
    </citation>
    <scope>NUCLEOTIDE SEQUENCE [LARGE SCALE GENOMIC DNA]</scope>
    <source>
        <strain evidence="3">JCM 17986</strain>
    </source>
</reference>
<comment type="caution">
    <text evidence="2">The sequence shown here is derived from an EMBL/GenBank/DDBJ whole genome shotgun (WGS) entry which is preliminary data.</text>
</comment>
<name>A0ABP9I9I1_9ACTN</name>
<keyword evidence="3" id="KW-1185">Reference proteome</keyword>
<keyword evidence="1" id="KW-0732">Signal</keyword>
<evidence type="ECO:0008006" key="4">
    <source>
        <dbReference type="Google" id="ProtNLM"/>
    </source>
</evidence>
<dbReference type="SUPFAM" id="SSF49695">
    <property type="entry name" value="gamma-Crystallin-like"/>
    <property type="match status" value="1"/>
</dbReference>
<organism evidence="2 3">
    <name type="scientific">Yinghuangia aomiensis</name>
    <dbReference type="NCBI Taxonomy" id="676205"/>
    <lineage>
        <taxon>Bacteria</taxon>
        <taxon>Bacillati</taxon>
        <taxon>Actinomycetota</taxon>
        <taxon>Actinomycetes</taxon>
        <taxon>Kitasatosporales</taxon>
        <taxon>Streptomycetaceae</taxon>
        <taxon>Yinghuangia</taxon>
    </lineage>
</organism>
<accession>A0ABP9I9I1</accession>
<sequence>MKKAFRIGSVLTALTATGLLIGGTTEASAAPVDDTEAQATCYVKVYQLTDFGGKSACITGDIANLASYDWPAGGGLDNSISSMKLDKICTVDLYQYANYTGAHSHWTHSKPLPGYWTNDTTLANNNVGDNRTSSIKINCFAEV</sequence>
<gene>
    <name evidence="2" type="ORF">GCM10023205_76180</name>
</gene>
<dbReference type="Proteomes" id="UP001500466">
    <property type="component" value="Unassembled WGS sequence"/>
</dbReference>
<dbReference type="RefSeq" id="WP_345680441.1">
    <property type="nucleotide sequence ID" value="NZ_BAABHS010000047.1"/>
</dbReference>
<evidence type="ECO:0000313" key="3">
    <source>
        <dbReference type="Proteomes" id="UP001500466"/>
    </source>
</evidence>
<feature type="chain" id="PRO_5047203652" description="Beta/Gamma crystallin" evidence="1">
    <location>
        <begin position="30"/>
        <end position="143"/>
    </location>
</feature>
<dbReference type="Gene3D" id="2.60.20.10">
    <property type="entry name" value="Crystallins"/>
    <property type="match status" value="1"/>
</dbReference>
<dbReference type="InterPro" id="IPR011024">
    <property type="entry name" value="G_crystallin-like"/>
</dbReference>
<dbReference type="Pfam" id="PF03995">
    <property type="entry name" value="Inhibitor_I36"/>
    <property type="match status" value="1"/>
</dbReference>
<proteinExistence type="predicted"/>